<evidence type="ECO:0000256" key="1">
    <source>
        <dbReference type="SAM" id="SignalP"/>
    </source>
</evidence>
<dbReference type="PANTHER" id="PTHR14392:SF3">
    <property type="entry name" value="PROTEIN NIBAN 1"/>
    <property type="match status" value="1"/>
</dbReference>
<dbReference type="InterPro" id="IPR026088">
    <property type="entry name" value="Niban-like"/>
</dbReference>
<reference evidence="2" key="1">
    <citation type="journal article" date="2014" name="Nat. Commun.">
        <title>The rainbow trout genome provides novel insights into evolution after whole-genome duplication in vertebrates.</title>
        <authorList>
            <person name="Berthelot C."/>
            <person name="Brunet F."/>
            <person name="Chalopin D."/>
            <person name="Juanchich A."/>
            <person name="Bernard M."/>
            <person name="Noel B."/>
            <person name="Bento P."/>
            <person name="Da Silva C."/>
            <person name="Labadie K."/>
            <person name="Alberti A."/>
            <person name="Aury J.M."/>
            <person name="Louis A."/>
            <person name="Dehais P."/>
            <person name="Bardou P."/>
            <person name="Montfort J."/>
            <person name="Klopp C."/>
            <person name="Cabau C."/>
            <person name="Gaspin C."/>
            <person name="Thorgaard G.H."/>
            <person name="Boussaha M."/>
            <person name="Quillet E."/>
            <person name="Guyomard R."/>
            <person name="Galiana D."/>
            <person name="Bobe J."/>
            <person name="Volff J.N."/>
            <person name="Genet C."/>
            <person name="Wincker P."/>
            <person name="Jaillon O."/>
            <person name="Roest Crollius H."/>
            <person name="Guiguen Y."/>
        </authorList>
    </citation>
    <scope>NUCLEOTIDE SEQUENCE [LARGE SCALE GENOMIC DNA]</scope>
</reference>
<reference evidence="2" key="2">
    <citation type="submission" date="2014-03" db="EMBL/GenBank/DDBJ databases">
        <authorList>
            <person name="Genoscope - CEA"/>
        </authorList>
    </citation>
    <scope>NUCLEOTIDE SEQUENCE</scope>
</reference>
<protein>
    <submittedName>
        <fullName evidence="2">Uncharacterized protein</fullName>
    </submittedName>
</protein>
<feature type="chain" id="PRO_5001595799" evidence="1">
    <location>
        <begin position="28"/>
        <end position="199"/>
    </location>
</feature>
<dbReference type="STRING" id="8022.A0A060Y2Y2"/>
<dbReference type="AlphaFoldDB" id="A0A060Y2Y2"/>
<proteinExistence type="predicted"/>
<accession>A0A060Y2Y2</accession>
<dbReference type="PROSITE" id="PS51257">
    <property type="entry name" value="PROKAR_LIPOPROTEIN"/>
    <property type="match status" value="1"/>
</dbReference>
<keyword evidence="1" id="KW-0732">Signal</keyword>
<dbReference type="EMBL" id="FR907001">
    <property type="protein sequence ID" value="CDQ85877.1"/>
    <property type="molecule type" value="Genomic_DNA"/>
</dbReference>
<gene>
    <name evidence="2" type="ORF">GSONMT00063243001</name>
</gene>
<feature type="signal peptide" evidence="1">
    <location>
        <begin position="1"/>
        <end position="27"/>
    </location>
</feature>
<evidence type="ECO:0000313" key="3">
    <source>
        <dbReference type="Proteomes" id="UP000193380"/>
    </source>
</evidence>
<dbReference type="Proteomes" id="UP000193380">
    <property type="component" value="Unassembled WGS sequence"/>
</dbReference>
<organism evidence="2 3">
    <name type="scientific">Oncorhynchus mykiss</name>
    <name type="common">Rainbow trout</name>
    <name type="synonym">Salmo gairdneri</name>
    <dbReference type="NCBI Taxonomy" id="8022"/>
    <lineage>
        <taxon>Eukaryota</taxon>
        <taxon>Metazoa</taxon>
        <taxon>Chordata</taxon>
        <taxon>Craniata</taxon>
        <taxon>Vertebrata</taxon>
        <taxon>Euteleostomi</taxon>
        <taxon>Actinopterygii</taxon>
        <taxon>Neopterygii</taxon>
        <taxon>Teleostei</taxon>
        <taxon>Protacanthopterygii</taxon>
        <taxon>Salmoniformes</taxon>
        <taxon>Salmonidae</taxon>
        <taxon>Salmoninae</taxon>
        <taxon>Oncorhynchus</taxon>
    </lineage>
</organism>
<evidence type="ECO:0000313" key="2">
    <source>
        <dbReference type="EMBL" id="CDQ85877.1"/>
    </source>
</evidence>
<sequence>MSKAGVTVRGTGLLYVCVLLLIGCAEAELKEFSPHYRRQYSVVFFSQVQDELEQQKEKIKQLLKQRGPPKAGEVLYEEQVLHFDYTRKWKERYMVVRANYCLECHDSFETFVKGVPPLHKLLPTGGTVLTTEEKYMAMVDQCFPVSETNSEYIICLPKPGRLACVCACIRVCVISPMLSPSMICVILIARHPSLGVTVA</sequence>
<dbReference type="Pfam" id="PF26089">
    <property type="entry name" value="PH_Niban2"/>
    <property type="match status" value="1"/>
</dbReference>
<dbReference type="PaxDb" id="8022-A0A060Y2Y2"/>
<dbReference type="PANTHER" id="PTHR14392">
    <property type="entry name" value="NIBAN FAMILY MEMBER"/>
    <property type="match status" value="1"/>
</dbReference>
<name>A0A060Y2Y2_ONCMY</name>